<dbReference type="AlphaFoldDB" id="A0AA38W0C2"/>
<gene>
    <name evidence="1" type="ORF">OSB04_028143</name>
</gene>
<reference evidence="1" key="1">
    <citation type="submission" date="2023-03" db="EMBL/GenBank/DDBJ databases">
        <title>Chromosome-scale reference genome and RAD-based genetic map of yellow starthistle (Centaurea solstitialis) reveal putative structural variation and QTLs associated with invader traits.</title>
        <authorList>
            <person name="Reatini B."/>
            <person name="Cang F.A."/>
            <person name="Jiang Q."/>
            <person name="Mckibben M.T.W."/>
            <person name="Barker M.S."/>
            <person name="Rieseberg L.H."/>
            <person name="Dlugosch K.M."/>
        </authorList>
    </citation>
    <scope>NUCLEOTIDE SEQUENCE</scope>
    <source>
        <strain evidence="1">CAN-66</strain>
        <tissue evidence="1">Leaf</tissue>
    </source>
</reference>
<accession>A0AA38W0C2</accession>
<protein>
    <submittedName>
        <fullName evidence="1">Uncharacterized protein</fullName>
    </submittedName>
</protein>
<dbReference type="Proteomes" id="UP001172457">
    <property type="component" value="Chromosome 7"/>
</dbReference>
<comment type="caution">
    <text evidence="1">The sequence shown here is derived from an EMBL/GenBank/DDBJ whole genome shotgun (WGS) entry which is preliminary data.</text>
</comment>
<dbReference type="EMBL" id="JARYMX010000007">
    <property type="protein sequence ID" value="KAJ9541637.1"/>
    <property type="molecule type" value="Genomic_DNA"/>
</dbReference>
<evidence type="ECO:0000313" key="2">
    <source>
        <dbReference type="Proteomes" id="UP001172457"/>
    </source>
</evidence>
<organism evidence="1 2">
    <name type="scientific">Centaurea solstitialis</name>
    <name type="common">yellow star-thistle</name>
    <dbReference type="NCBI Taxonomy" id="347529"/>
    <lineage>
        <taxon>Eukaryota</taxon>
        <taxon>Viridiplantae</taxon>
        <taxon>Streptophyta</taxon>
        <taxon>Embryophyta</taxon>
        <taxon>Tracheophyta</taxon>
        <taxon>Spermatophyta</taxon>
        <taxon>Magnoliopsida</taxon>
        <taxon>eudicotyledons</taxon>
        <taxon>Gunneridae</taxon>
        <taxon>Pentapetalae</taxon>
        <taxon>asterids</taxon>
        <taxon>campanulids</taxon>
        <taxon>Asterales</taxon>
        <taxon>Asteraceae</taxon>
        <taxon>Carduoideae</taxon>
        <taxon>Cardueae</taxon>
        <taxon>Centaureinae</taxon>
        <taxon>Centaurea</taxon>
    </lineage>
</organism>
<sequence length="174" mass="19822">MKDKVVSFFDELMGNLGKIREKYNITHTKEERKVISFLKLRKPKFILKKRNPANIFKIMATKGMVPRVDNMDLSIPAHVALAVTEVITQPSLGCSLMMQPYIKTSVNRRETDIISCTSMKWIKDEVSPGSRQLCNAHTIRTYVSWARVLMVTLPLEKMTTRFVGSLYLAIGVGE</sequence>
<keyword evidence="2" id="KW-1185">Reference proteome</keyword>
<proteinExistence type="predicted"/>
<evidence type="ECO:0000313" key="1">
    <source>
        <dbReference type="EMBL" id="KAJ9541637.1"/>
    </source>
</evidence>
<name>A0AA38W0C2_9ASTR</name>